<dbReference type="EMBL" id="JBHUEY010000001">
    <property type="protein sequence ID" value="MFD1781945.1"/>
    <property type="molecule type" value="Genomic_DNA"/>
</dbReference>
<name>A0ABW4MYF5_9CAUL</name>
<keyword evidence="3" id="KW-1185">Reference proteome</keyword>
<reference evidence="3" key="1">
    <citation type="journal article" date="2019" name="Int. J. Syst. Evol. Microbiol.">
        <title>The Global Catalogue of Microorganisms (GCM) 10K type strain sequencing project: providing services to taxonomists for standard genome sequencing and annotation.</title>
        <authorList>
            <consortium name="The Broad Institute Genomics Platform"/>
            <consortium name="The Broad Institute Genome Sequencing Center for Infectious Disease"/>
            <person name="Wu L."/>
            <person name="Ma J."/>
        </authorList>
    </citation>
    <scope>NUCLEOTIDE SEQUENCE [LARGE SCALE GENOMIC DNA]</scope>
    <source>
        <strain evidence="3">DFY28</strain>
    </source>
</reference>
<feature type="chain" id="PRO_5045811791" description="Nuclease" evidence="1">
    <location>
        <begin position="22"/>
        <end position="148"/>
    </location>
</feature>
<dbReference type="Proteomes" id="UP001597237">
    <property type="component" value="Unassembled WGS sequence"/>
</dbReference>
<comment type="caution">
    <text evidence="2">The sequence shown here is derived from an EMBL/GenBank/DDBJ whole genome shotgun (WGS) entry which is preliminary data.</text>
</comment>
<protein>
    <recommendedName>
        <fullName evidence="4">Nuclease</fullName>
    </recommendedName>
</protein>
<keyword evidence="1" id="KW-0732">Signal</keyword>
<sequence>MRKLSLILLAAMAAVGAPAWGAPFAVLYAEDDNIAAVDLATVETTGSLARYEVVTVQRAPAELAGLELPDEMRHWKETDCAGDRSRLVRMAIRTAGGALETPAWAQGEGEWTGIDPREQRLVCEKARARTRYANLDELRAALGLPSAD</sequence>
<dbReference type="RefSeq" id="WP_377281222.1">
    <property type="nucleotide sequence ID" value="NZ_JBHRSI010000003.1"/>
</dbReference>
<proteinExistence type="predicted"/>
<organism evidence="2 3">
    <name type="scientific">Phenylobacterium terrae</name>
    <dbReference type="NCBI Taxonomy" id="2665495"/>
    <lineage>
        <taxon>Bacteria</taxon>
        <taxon>Pseudomonadati</taxon>
        <taxon>Pseudomonadota</taxon>
        <taxon>Alphaproteobacteria</taxon>
        <taxon>Caulobacterales</taxon>
        <taxon>Caulobacteraceae</taxon>
        <taxon>Phenylobacterium</taxon>
    </lineage>
</organism>
<gene>
    <name evidence="2" type="ORF">ACFSC0_00930</name>
</gene>
<accession>A0ABW4MYF5</accession>
<evidence type="ECO:0000313" key="2">
    <source>
        <dbReference type="EMBL" id="MFD1781945.1"/>
    </source>
</evidence>
<feature type="signal peptide" evidence="1">
    <location>
        <begin position="1"/>
        <end position="21"/>
    </location>
</feature>
<evidence type="ECO:0008006" key="4">
    <source>
        <dbReference type="Google" id="ProtNLM"/>
    </source>
</evidence>
<evidence type="ECO:0000313" key="3">
    <source>
        <dbReference type="Proteomes" id="UP001597237"/>
    </source>
</evidence>
<evidence type="ECO:0000256" key="1">
    <source>
        <dbReference type="SAM" id="SignalP"/>
    </source>
</evidence>